<keyword evidence="3" id="KW-0479">Metal-binding</keyword>
<dbReference type="CDD" id="cd00867">
    <property type="entry name" value="Trans_IPPS"/>
    <property type="match status" value="1"/>
</dbReference>
<dbReference type="InterPro" id="IPR033749">
    <property type="entry name" value="Polyprenyl_synt_CS"/>
</dbReference>
<dbReference type="PROSITE" id="PS00444">
    <property type="entry name" value="POLYPRENYL_SYNTHASE_2"/>
    <property type="match status" value="1"/>
</dbReference>
<dbReference type="GO" id="GO:1990234">
    <property type="term" value="C:transferase complex"/>
    <property type="evidence" value="ECO:0007669"/>
    <property type="project" value="TreeGrafter"/>
</dbReference>
<dbReference type="PANTHER" id="PTHR12001">
    <property type="entry name" value="GERANYLGERANYL PYROPHOSPHATE SYNTHASE"/>
    <property type="match status" value="1"/>
</dbReference>
<accession>A0A0A9EWX3</accession>
<dbReference type="PANTHER" id="PTHR12001:SF81">
    <property type="entry name" value="SOLANESYL DIPHOSPHATE SYNTHASE"/>
    <property type="match status" value="1"/>
</dbReference>
<comment type="cofactor">
    <cofactor evidence="1">
        <name>Mg(2+)</name>
        <dbReference type="ChEBI" id="CHEBI:18420"/>
    </cofactor>
</comment>
<dbReference type="GO" id="GO:0004659">
    <property type="term" value="F:prenyltransferase activity"/>
    <property type="evidence" value="ECO:0007669"/>
    <property type="project" value="InterPro"/>
</dbReference>
<evidence type="ECO:0000256" key="1">
    <source>
        <dbReference type="ARBA" id="ARBA00001946"/>
    </source>
</evidence>
<evidence type="ECO:0000256" key="3">
    <source>
        <dbReference type="ARBA" id="ARBA00022723"/>
    </source>
</evidence>
<name>A0A0A9EWX3_ARUDO</name>
<evidence type="ECO:0000256" key="2">
    <source>
        <dbReference type="ARBA" id="ARBA00006706"/>
    </source>
</evidence>
<dbReference type="GO" id="GO:0006744">
    <property type="term" value="P:ubiquinone biosynthetic process"/>
    <property type="evidence" value="ECO:0007669"/>
    <property type="project" value="TreeGrafter"/>
</dbReference>
<reference evidence="5" key="2">
    <citation type="journal article" date="2015" name="Data Brief">
        <title>Shoot transcriptome of the giant reed, Arundo donax.</title>
        <authorList>
            <person name="Barrero R.A."/>
            <person name="Guerrero F.D."/>
            <person name="Moolhuijzen P."/>
            <person name="Goolsby J.A."/>
            <person name="Tidwell J."/>
            <person name="Bellgard S.E."/>
            <person name="Bellgard M.I."/>
        </authorList>
    </citation>
    <scope>NUCLEOTIDE SEQUENCE</scope>
    <source>
        <tissue evidence="5">Shoot tissue taken approximately 20 cm above the soil surface</tissue>
    </source>
</reference>
<dbReference type="EMBL" id="GBRH01192636">
    <property type="protein sequence ID" value="JAE05260.1"/>
    <property type="molecule type" value="Transcribed_RNA"/>
</dbReference>
<dbReference type="InterPro" id="IPR008949">
    <property type="entry name" value="Isoprenoid_synthase_dom_sf"/>
</dbReference>
<reference evidence="5" key="1">
    <citation type="submission" date="2014-09" db="EMBL/GenBank/DDBJ databases">
        <authorList>
            <person name="Magalhaes I.L.F."/>
            <person name="Oliveira U."/>
            <person name="Santos F.R."/>
            <person name="Vidigal T.H.D.A."/>
            <person name="Brescovit A.D."/>
            <person name="Santos A.J."/>
        </authorList>
    </citation>
    <scope>NUCLEOTIDE SEQUENCE</scope>
    <source>
        <tissue evidence="5">Shoot tissue taken approximately 20 cm above the soil surface</tissue>
    </source>
</reference>
<dbReference type="GO" id="GO:0008299">
    <property type="term" value="P:isoprenoid biosynthetic process"/>
    <property type="evidence" value="ECO:0007669"/>
    <property type="project" value="InterPro"/>
</dbReference>
<dbReference type="AlphaFoldDB" id="A0A0A9EWX3"/>
<proteinExistence type="inferred from homology"/>
<dbReference type="Gene3D" id="1.10.600.10">
    <property type="entry name" value="Farnesyl Diphosphate Synthase"/>
    <property type="match status" value="1"/>
</dbReference>
<comment type="similarity">
    <text evidence="2">Belongs to the FPP/GGPP synthase family.</text>
</comment>
<dbReference type="SUPFAM" id="SSF48576">
    <property type="entry name" value="Terpenoid synthases"/>
    <property type="match status" value="1"/>
</dbReference>
<organism evidence="5">
    <name type="scientific">Arundo donax</name>
    <name type="common">Giant reed</name>
    <name type="synonym">Donax arundinaceus</name>
    <dbReference type="NCBI Taxonomy" id="35708"/>
    <lineage>
        <taxon>Eukaryota</taxon>
        <taxon>Viridiplantae</taxon>
        <taxon>Streptophyta</taxon>
        <taxon>Embryophyta</taxon>
        <taxon>Tracheophyta</taxon>
        <taxon>Spermatophyta</taxon>
        <taxon>Magnoliopsida</taxon>
        <taxon>Liliopsida</taxon>
        <taxon>Poales</taxon>
        <taxon>Poaceae</taxon>
        <taxon>PACMAD clade</taxon>
        <taxon>Arundinoideae</taxon>
        <taxon>Arundineae</taxon>
        <taxon>Arundo</taxon>
    </lineage>
</organism>
<keyword evidence="4" id="KW-0460">Magnesium</keyword>
<dbReference type="Pfam" id="PF00348">
    <property type="entry name" value="polyprenyl_synt"/>
    <property type="match status" value="1"/>
</dbReference>
<dbReference type="InterPro" id="IPR000092">
    <property type="entry name" value="Polyprenyl_synt"/>
</dbReference>
<dbReference type="GO" id="GO:0046872">
    <property type="term" value="F:metal ion binding"/>
    <property type="evidence" value="ECO:0007669"/>
    <property type="project" value="UniProtKB-KW"/>
</dbReference>
<evidence type="ECO:0000313" key="5">
    <source>
        <dbReference type="EMBL" id="JAE05260.1"/>
    </source>
</evidence>
<evidence type="ECO:0000256" key="4">
    <source>
        <dbReference type="ARBA" id="ARBA00022842"/>
    </source>
</evidence>
<sequence>MQMSITPAQRCSMDYYLQKTYYKTAALISNSCKAIAVLAGQTTDVQALAYQYGRNVGIAYQLIDDILDFTGTSASLGKASMSDIHQGIVTAPILFAMEEFPHLREIVEQGFNDPCNVDMALKYLSKSQGVERTRLLAAEHANLAADAIDALPESEDQVMLNSRQALKDLAQKFMRRTK</sequence>
<protein>
    <submittedName>
        <fullName evidence="5">Uncharacterized protein</fullName>
    </submittedName>
</protein>